<dbReference type="EMBL" id="BJXB01000058">
    <property type="protein sequence ID" value="GEM50104.1"/>
    <property type="molecule type" value="Genomic_DNA"/>
</dbReference>
<sequence>MDNSDDHRHGTLVSIGQYLTLELQSRSATLLGFSKQLDCPEELLQQILEGTTPLTPEVALKIERCWGISMKLLLDLQHEHQQHMASSQRPEQDHTSQEVR</sequence>
<dbReference type="SUPFAM" id="SSF47413">
    <property type="entry name" value="lambda repressor-like DNA-binding domains"/>
    <property type="match status" value="1"/>
</dbReference>
<dbReference type="Gene3D" id="1.10.260.40">
    <property type="entry name" value="lambda repressor-like DNA-binding domains"/>
    <property type="match status" value="1"/>
</dbReference>
<proteinExistence type="predicted"/>
<dbReference type="AlphaFoldDB" id="A0A511NBC2"/>
<evidence type="ECO:0008006" key="4">
    <source>
        <dbReference type="Google" id="ProtNLM"/>
    </source>
</evidence>
<comment type="caution">
    <text evidence="2">The sequence shown here is derived from an EMBL/GenBank/DDBJ whole genome shotgun (WGS) entry which is preliminary data.</text>
</comment>
<name>A0A511NBC2_DEIC1</name>
<dbReference type="OrthoDB" id="9796786at2"/>
<keyword evidence="3" id="KW-1185">Reference proteome</keyword>
<feature type="region of interest" description="Disordered" evidence="1">
    <location>
        <begin position="79"/>
        <end position="100"/>
    </location>
</feature>
<evidence type="ECO:0000256" key="1">
    <source>
        <dbReference type="SAM" id="MobiDB-lite"/>
    </source>
</evidence>
<evidence type="ECO:0000313" key="2">
    <source>
        <dbReference type="EMBL" id="GEM50104.1"/>
    </source>
</evidence>
<dbReference type="Proteomes" id="UP000321306">
    <property type="component" value="Unassembled WGS sequence"/>
</dbReference>
<accession>A0A511NBC2</accession>
<reference evidence="2 3" key="1">
    <citation type="submission" date="2019-07" db="EMBL/GenBank/DDBJ databases">
        <title>Whole genome shotgun sequence of Deinococcus cellulosilyticus NBRC 106333.</title>
        <authorList>
            <person name="Hosoyama A."/>
            <person name="Uohara A."/>
            <person name="Ohji S."/>
            <person name="Ichikawa N."/>
        </authorList>
    </citation>
    <scope>NUCLEOTIDE SEQUENCE [LARGE SCALE GENOMIC DNA]</scope>
    <source>
        <strain evidence="2 3">NBRC 106333</strain>
    </source>
</reference>
<organism evidence="2 3">
    <name type="scientific">Deinococcus cellulosilyticus (strain DSM 18568 / NBRC 106333 / KACC 11606 / 5516J-15)</name>
    <dbReference type="NCBI Taxonomy" id="1223518"/>
    <lineage>
        <taxon>Bacteria</taxon>
        <taxon>Thermotogati</taxon>
        <taxon>Deinococcota</taxon>
        <taxon>Deinococci</taxon>
        <taxon>Deinococcales</taxon>
        <taxon>Deinococcaceae</taxon>
        <taxon>Deinococcus</taxon>
    </lineage>
</organism>
<feature type="compositionally biased region" description="Basic and acidic residues" evidence="1">
    <location>
        <begin position="90"/>
        <end position="100"/>
    </location>
</feature>
<dbReference type="InterPro" id="IPR010982">
    <property type="entry name" value="Lambda_DNA-bd_dom_sf"/>
</dbReference>
<protein>
    <recommendedName>
        <fullName evidence="4">HTH cro/C1-type domain-containing protein</fullName>
    </recommendedName>
</protein>
<dbReference type="RefSeq" id="WP_146891980.1">
    <property type="nucleotide sequence ID" value="NZ_BJXB01000058.1"/>
</dbReference>
<evidence type="ECO:0000313" key="3">
    <source>
        <dbReference type="Proteomes" id="UP000321306"/>
    </source>
</evidence>
<gene>
    <name evidence="2" type="ORF">DC3_57390</name>
</gene>
<dbReference type="GO" id="GO:0003677">
    <property type="term" value="F:DNA binding"/>
    <property type="evidence" value="ECO:0007669"/>
    <property type="project" value="InterPro"/>
</dbReference>